<gene>
    <name evidence="1" type="ORF">PDJAM_G00127520</name>
</gene>
<dbReference type="Proteomes" id="UP000830395">
    <property type="component" value="Chromosome 21"/>
</dbReference>
<comment type="caution">
    <text evidence="1">The sequence shown here is derived from an EMBL/GenBank/DDBJ whole genome shotgun (WGS) entry which is preliminary data.</text>
</comment>
<evidence type="ECO:0000313" key="2">
    <source>
        <dbReference type="Proteomes" id="UP000830395"/>
    </source>
</evidence>
<accession>A0ACC5ZAN1</accession>
<proteinExistence type="predicted"/>
<protein>
    <submittedName>
        <fullName evidence="1">Uncharacterized protein</fullName>
    </submittedName>
</protein>
<reference evidence="1" key="1">
    <citation type="submission" date="2020-02" db="EMBL/GenBank/DDBJ databases">
        <title>Genome sequencing of the panga catfish, Pangasius djambal.</title>
        <authorList>
            <person name="Wen M."/>
            <person name="Zahm M."/>
            <person name="Roques C."/>
            <person name="Cabau C."/>
            <person name="Klopp C."/>
            <person name="Donnadieu C."/>
            <person name="Jouanno E."/>
            <person name="Avarre J.-C."/>
            <person name="Campet M."/>
            <person name="Ha T."/>
            <person name="Dugue R."/>
            <person name="Lampietro C."/>
            <person name="Louis A."/>
            <person name="Herpin A."/>
            <person name="Echchiki A."/>
            <person name="Berthelot C."/>
            <person name="Parey E."/>
            <person name="Roest-Crollius H."/>
            <person name="Braasch I."/>
            <person name="Postlethwait J.H."/>
            <person name="Bobe J."/>
            <person name="Montfort J."/>
            <person name="Bouchez O."/>
            <person name="Begum T."/>
            <person name="Schartl M."/>
            <person name="Gustiano R."/>
            <person name="Guiguen Y."/>
        </authorList>
    </citation>
    <scope>NUCLEOTIDE SEQUENCE</scope>
    <source>
        <strain evidence="1">Pdj_M5554</strain>
    </source>
</reference>
<name>A0ACC5ZAN1_9TELE</name>
<organism evidence="1 2">
    <name type="scientific">Pangasius djambal</name>
    <dbReference type="NCBI Taxonomy" id="1691987"/>
    <lineage>
        <taxon>Eukaryota</taxon>
        <taxon>Metazoa</taxon>
        <taxon>Chordata</taxon>
        <taxon>Craniata</taxon>
        <taxon>Vertebrata</taxon>
        <taxon>Euteleostomi</taxon>
        <taxon>Actinopterygii</taxon>
        <taxon>Neopterygii</taxon>
        <taxon>Teleostei</taxon>
        <taxon>Ostariophysi</taxon>
        <taxon>Siluriformes</taxon>
        <taxon>Pangasiidae</taxon>
        <taxon>Pangasius</taxon>
    </lineage>
</organism>
<keyword evidence="2" id="KW-1185">Reference proteome</keyword>
<dbReference type="EMBL" id="CM040995">
    <property type="protein sequence ID" value="MCJ8745183.1"/>
    <property type="molecule type" value="Genomic_DNA"/>
</dbReference>
<sequence>MNNLQTGNTGWYWCAVEIGGPWFPDVNEDLYITVKSDPDLSVMESRVRGEEGGNVTVQCRYSAAYQNTQKQWCRFKDECGNSVGRTATSQNSTVHISDDGRGSFSVQMSGLKKSDAGWYWCSAGDLQVPVHISVHDPPPGVTTTVTTAVTTTTHNVTTYISVSEHNSVAILVIIICMQKKKCKDQIRTRDRSNDTTVHTPTLTDEDSITYSTVAVSKPKVSPNNVDDEAIYSNMVYQ</sequence>
<evidence type="ECO:0000313" key="1">
    <source>
        <dbReference type="EMBL" id="MCJ8745183.1"/>
    </source>
</evidence>